<evidence type="ECO:0000313" key="2">
    <source>
        <dbReference type="EMBL" id="OCW56975.1"/>
    </source>
</evidence>
<name>A0A1C1YU67_9HYPH</name>
<keyword evidence="3" id="KW-1185">Reference proteome</keyword>
<dbReference type="Gene3D" id="3.20.20.80">
    <property type="entry name" value="Glycosidases"/>
    <property type="match status" value="3"/>
</dbReference>
<dbReference type="GO" id="GO:0047470">
    <property type="term" value="F:(1,4)-alpha-D-glucan 1-alpha-D-glucosylmutase activity"/>
    <property type="evidence" value="ECO:0007669"/>
    <property type="project" value="TreeGrafter"/>
</dbReference>
<dbReference type="GO" id="GO:0030980">
    <property type="term" value="P:alpha-glucan catabolic process"/>
    <property type="evidence" value="ECO:0007669"/>
    <property type="project" value="TreeGrafter"/>
</dbReference>
<dbReference type="Gene3D" id="1.10.10.470">
    <property type="entry name" value="Maltooligosyl trehalose synthase, domain 4"/>
    <property type="match status" value="1"/>
</dbReference>
<dbReference type="AlphaFoldDB" id="A0A1C1YU67"/>
<feature type="domain" description="Glycosyl hydrolase family 13 catalytic" evidence="1">
    <location>
        <begin position="8"/>
        <end position="419"/>
    </location>
</feature>
<dbReference type="PANTHER" id="PTHR10357">
    <property type="entry name" value="ALPHA-AMYLASE FAMILY MEMBER"/>
    <property type="match status" value="1"/>
</dbReference>
<protein>
    <submittedName>
        <fullName evidence="2">Malto-oligosyltrehalose synthase</fullName>
    </submittedName>
</protein>
<dbReference type="InterPro" id="IPR012767">
    <property type="entry name" value="Trehalose_TreY"/>
</dbReference>
<dbReference type="PANTHER" id="PTHR10357:SF216">
    <property type="entry name" value="MALTOOLIGOSYL TREHALOSE SYNTHASE-RELATED"/>
    <property type="match status" value="1"/>
</dbReference>
<accession>A0A1C1YU67</accession>
<dbReference type="Proteomes" id="UP000094795">
    <property type="component" value="Unassembled WGS sequence"/>
</dbReference>
<dbReference type="SMART" id="SM00642">
    <property type="entry name" value="Aamy"/>
    <property type="match status" value="1"/>
</dbReference>
<dbReference type="SUPFAM" id="SSF51445">
    <property type="entry name" value="(Trans)glycosidases"/>
    <property type="match status" value="1"/>
</dbReference>
<dbReference type="NCBIfam" id="TIGR02401">
    <property type="entry name" value="trehalose_TreY"/>
    <property type="match status" value="1"/>
</dbReference>
<dbReference type="InterPro" id="IPR006047">
    <property type="entry name" value="GH13_cat_dom"/>
</dbReference>
<organism evidence="2 3">
    <name type="scientific">Hoeflea olei</name>
    <dbReference type="NCBI Taxonomy" id="1480615"/>
    <lineage>
        <taxon>Bacteria</taxon>
        <taxon>Pseudomonadati</taxon>
        <taxon>Pseudomonadota</taxon>
        <taxon>Alphaproteobacteria</taxon>
        <taxon>Hyphomicrobiales</taxon>
        <taxon>Rhizobiaceae</taxon>
        <taxon>Hoeflea</taxon>
    </lineage>
</organism>
<dbReference type="STRING" id="1480615.AWJ14_07420"/>
<dbReference type="RefSeq" id="WP_066180149.1">
    <property type="nucleotide sequence ID" value="NZ_LQZT01000023.1"/>
</dbReference>
<comment type="caution">
    <text evidence="2">The sequence shown here is derived from an EMBL/GenBank/DDBJ whole genome shotgun (WGS) entry which is preliminary data.</text>
</comment>
<dbReference type="InterPro" id="IPR017853">
    <property type="entry name" value="GH"/>
</dbReference>
<dbReference type="Pfam" id="PF00128">
    <property type="entry name" value="Alpha-amylase"/>
    <property type="match status" value="1"/>
</dbReference>
<sequence>MSPRASYRFQFHSDFTFAEAEALVPYLERLGVSHVYASPVTTAAPGSMHGYDVVDPTRVDPALGGEEGLASLSAALRARGMGLIIDIVPNHMGVAGNDNAWWNDVLQNGRDSRYAHFFDIDWRRPLLLPLLGAPLPEALENGDIALDASGGEPDLVLYGERRLPLRREDHARARAGLAADDLPALLDHQHYRLAWWRAADDELNWRRFFTINDLAGLRVEDPEVFEESHALYFRLYREGVIDGVRIDHVDGLTDPAGYCRRLRARFDSIRQAARLQDDPAYIVVEKILGPGEGLATDWGVDGTSGYDFMEDVSALLHDPAGAQPLGALWSRFSGRTRDFEEQELQARQDMLDWSFDGQFEACVAAFVALAASSQTTAGLTRGMLRRAIRRMLWVFPVYRTYGTGASAPESDAWVRENVRAKAARFSPPGEDMVVDHILAWLAGEGPGAPALAAVAVQRFQQLSAPIAAKSVEDTAFYRHGLLLSRADVGFDASRFSLSVGAFHRAMIERARDFPRSMLATATHDHKRGEDLRVRLAVLSAIPGLWRDRVERWDDMAGGDASGVVPGDRYMLLQTLYGAWPPGLAPDDRVGLGAYADRIADWQRKMLREAKLHTSWEAPQETYEEACERLSRALLDPSASPEFLADLTGFVDLTAGATLSNMLVQTGLRCMAPGMPDLYQGAELADFSLVDPDNRRPVDFAQREAALDDPDSAAPGLAGGAKIALIRDLLGRRRDNPALFARGAYQPIAVSGDRAGHVLAFRRSHGADSVRCVFALRCADALLGSPDPAPFASWWGDTALEDGTPVARLLAGSPVHVG</sequence>
<evidence type="ECO:0000259" key="1">
    <source>
        <dbReference type="SMART" id="SM00642"/>
    </source>
</evidence>
<proteinExistence type="predicted"/>
<dbReference type="CDD" id="cd11336">
    <property type="entry name" value="AmyAc_MTSase"/>
    <property type="match status" value="1"/>
</dbReference>
<dbReference type="OrthoDB" id="9761577at2"/>
<dbReference type="GO" id="GO:0005992">
    <property type="term" value="P:trehalose biosynthetic process"/>
    <property type="evidence" value="ECO:0007669"/>
    <property type="project" value="TreeGrafter"/>
</dbReference>
<gene>
    <name evidence="2" type="ORF">AWJ14_07420</name>
</gene>
<evidence type="ECO:0000313" key="3">
    <source>
        <dbReference type="Proteomes" id="UP000094795"/>
    </source>
</evidence>
<dbReference type="InterPro" id="IPR013797">
    <property type="entry name" value="Maltooligo_trehalose_synth_4"/>
</dbReference>
<dbReference type="EMBL" id="LQZT01000023">
    <property type="protein sequence ID" value="OCW56975.1"/>
    <property type="molecule type" value="Genomic_DNA"/>
</dbReference>
<reference evidence="2 3" key="1">
    <citation type="submission" date="2015-12" db="EMBL/GenBank/DDBJ databases">
        <authorList>
            <person name="Shamseldin A."/>
            <person name="Moawad H."/>
            <person name="Abd El-Rahim W.M."/>
            <person name="Sadowsky M.J."/>
        </authorList>
    </citation>
    <scope>NUCLEOTIDE SEQUENCE [LARGE SCALE GENOMIC DNA]</scope>
    <source>
        <strain evidence="2 3">JC234</strain>
    </source>
</reference>